<sequence length="323" mass="37002">MKRLKQIIVLVFVIFFIACKSDEHNAAASTGNINEIAVVISDVLWNGEVGDTIRKRLAAPVDGLTMEEPIFTLNQFNHKVFTGSLSKGRNIVLVEKGTTNNFTYRHNATCTPQNVFTITGKSVDDLLHLIEMHADEVIMKIRDTEITEYQDRHKKTGLLGQSLFTPFGIKASVPKTYTLAMRNEDFLWLKKDIPSGNTSLVIYKVPYEVVEKDKTLINNLIKMRDSVGNMYIHGQEPGTYMKTEEAYSPYIFMTSFRDKRAFETRGNWEMENDFMDGPFLNYAIRDDKHQCYLIIEGFIYSPSSPKRDLLVELEAIIKSVRFI</sequence>
<dbReference type="EMBL" id="NOXV01000293">
    <property type="protein sequence ID" value="OYQ34424.1"/>
    <property type="molecule type" value="Genomic_DNA"/>
</dbReference>
<dbReference type="RefSeq" id="WP_094415808.1">
    <property type="nucleotide sequence ID" value="NZ_NOXV01000293.1"/>
</dbReference>
<evidence type="ECO:0000313" key="2">
    <source>
        <dbReference type="EMBL" id="OYQ34424.1"/>
    </source>
</evidence>
<keyword evidence="3" id="KW-1185">Reference proteome</keyword>
<dbReference type="Pfam" id="PF16125">
    <property type="entry name" value="DUF4837"/>
    <property type="match status" value="1"/>
</dbReference>
<feature type="signal peptide" evidence="1">
    <location>
        <begin position="1"/>
        <end position="20"/>
    </location>
</feature>
<proteinExistence type="predicted"/>
<dbReference type="OrthoDB" id="1115230at2"/>
<feature type="chain" id="PRO_5012558744" evidence="1">
    <location>
        <begin position="21"/>
        <end position="323"/>
    </location>
</feature>
<dbReference type="AlphaFoldDB" id="A0A255Z0F6"/>
<accession>A0A255Z0F6</accession>
<dbReference type="Proteomes" id="UP000216605">
    <property type="component" value="Unassembled WGS sequence"/>
</dbReference>
<gene>
    <name evidence="2" type="ORF">CHU92_11775</name>
</gene>
<evidence type="ECO:0000256" key="1">
    <source>
        <dbReference type="SAM" id="SignalP"/>
    </source>
</evidence>
<protein>
    <submittedName>
        <fullName evidence="2">DUF4837 domain-containing protein</fullName>
    </submittedName>
</protein>
<evidence type="ECO:0000313" key="3">
    <source>
        <dbReference type="Proteomes" id="UP000216605"/>
    </source>
</evidence>
<keyword evidence="1" id="KW-0732">Signal</keyword>
<organism evidence="2 3">
    <name type="scientific">Flavobacterium cyanobacteriorum</name>
    <dbReference type="NCBI Taxonomy" id="2022802"/>
    <lineage>
        <taxon>Bacteria</taxon>
        <taxon>Pseudomonadati</taxon>
        <taxon>Bacteroidota</taxon>
        <taxon>Flavobacteriia</taxon>
        <taxon>Flavobacteriales</taxon>
        <taxon>Flavobacteriaceae</taxon>
        <taxon>Flavobacterium</taxon>
    </lineage>
</organism>
<reference evidence="2 3" key="1">
    <citation type="submission" date="2017-07" db="EMBL/GenBank/DDBJ databases">
        <title>Flavobacterium cyanobacteriorum sp. nov., isolated from cyanobacterial aggregates in a eutrophic lake.</title>
        <authorList>
            <person name="Cai H."/>
        </authorList>
    </citation>
    <scope>NUCLEOTIDE SEQUENCE [LARGE SCALE GENOMIC DNA]</scope>
    <source>
        <strain evidence="2 3">TH021</strain>
    </source>
</reference>
<comment type="caution">
    <text evidence="2">The sequence shown here is derived from an EMBL/GenBank/DDBJ whole genome shotgun (WGS) entry which is preliminary data.</text>
</comment>
<dbReference type="InterPro" id="IPR032286">
    <property type="entry name" value="DUF4837"/>
</dbReference>
<dbReference type="PROSITE" id="PS51257">
    <property type="entry name" value="PROKAR_LIPOPROTEIN"/>
    <property type="match status" value="1"/>
</dbReference>
<name>A0A255Z0F6_9FLAO</name>